<evidence type="ECO:0000313" key="3">
    <source>
        <dbReference type="Proteomes" id="UP000289738"/>
    </source>
</evidence>
<organism evidence="2 3">
    <name type="scientific">Arachis hypogaea</name>
    <name type="common">Peanut</name>
    <dbReference type="NCBI Taxonomy" id="3818"/>
    <lineage>
        <taxon>Eukaryota</taxon>
        <taxon>Viridiplantae</taxon>
        <taxon>Streptophyta</taxon>
        <taxon>Embryophyta</taxon>
        <taxon>Tracheophyta</taxon>
        <taxon>Spermatophyta</taxon>
        <taxon>Magnoliopsida</taxon>
        <taxon>eudicotyledons</taxon>
        <taxon>Gunneridae</taxon>
        <taxon>Pentapetalae</taxon>
        <taxon>rosids</taxon>
        <taxon>fabids</taxon>
        <taxon>Fabales</taxon>
        <taxon>Fabaceae</taxon>
        <taxon>Papilionoideae</taxon>
        <taxon>50 kb inversion clade</taxon>
        <taxon>dalbergioids sensu lato</taxon>
        <taxon>Dalbergieae</taxon>
        <taxon>Pterocarpus clade</taxon>
        <taxon>Arachis</taxon>
    </lineage>
</organism>
<comment type="caution">
    <text evidence="2">The sequence shown here is derived from an EMBL/GenBank/DDBJ whole genome shotgun (WGS) entry which is preliminary data.</text>
</comment>
<keyword evidence="3" id="KW-1185">Reference proteome</keyword>
<sequence>MGQFRILFHLQRPNVRSQGNPWNVVACNQTTFDGVPNFEESHSSRSSLTSEEDLSDESETVHDISVPLVPNNDTDVSFEAEHDLNVPLVLEDDKIETEPSFETVFPRSPEPS</sequence>
<proteinExistence type="predicted"/>
<name>A0A444Z4G1_ARAHY</name>
<dbReference type="Proteomes" id="UP000289738">
    <property type="component" value="Chromosome B05"/>
</dbReference>
<evidence type="ECO:0000256" key="1">
    <source>
        <dbReference type="SAM" id="MobiDB-lite"/>
    </source>
</evidence>
<protein>
    <submittedName>
        <fullName evidence="2">Uncharacterized protein</fullName>
    </submittedName>
</protein>
<dbReference type="EMBL" id="SDMP01000015">
    <property type="protein sequence ID" value="RYR09088.1"/>
    <property type="molecule type" value="Genomic_DNA"/>
</dbReference>
<accession>A0A444Z4G1</accession>
<dbReference type="AlphaFoldDB" id="A0A444Z4G1"/>
<gene>
    <name evidence="2" type="ORF">Ahy_B05g077167</name>
</gene>
<reference evidence="2 3" key="1">
    <citation type="submission" date="2019-01" db="EMBL/GenBank/DDBJ databases">
        <title>Sequencing of cultivated peanut Arachis hypogaea provides insights into genome evolution and oil improvement.</title>
        <authorList>
            <person name="Chen X."/>
        </authorList>
    </citation>
    <scope>NUCLEOTIDE SEQUENCE [LARGE SCALE GENOMIC DNA]</scope>
    <source>
        <strain evidence="3">cv. Fuhuasheng</strain>
        <tissue evidence="2">Leaves</tissue>
    </source>
</reference>
<evidence type="ECO:0000313" key="2">
    <source>
        <dbReference type="EMBL" id="RYR09088.1"/>
    </source>
</evidence>
<feature type="region of interest" description="Disordered" evidence="1">
    <location>
        <begin position="34"/>
        <end position="68"/>
    </location>
</feature>